<dbReference type="InterPro" id="IPR044399">
    <property type="entry name" value="Mb-like_M"/>
</dbReference>
<dbReference type="SUPFAM" id="SSF46458">
    <property type="entry name" value="Globin-like"/>
    <property type="match status" value="1"/>
</dbReference>
<dbReference type="PROSITE" id="PS01033">
    <property type="entry name" value="GLOBIN"/>
    <property type="match status" value="1"/>
</dbReference>
<dbReference type="Proteomes" id="UP000031036">
    <property type="component" value="Unassembled WGS sequence"/>
</dbReference>
<reference evidence="4" key="2">
    <citation type="submission" date="2018-11" db="EMBL/GenBank/DDBJ databases">
        <authorList>
            <consortium name="Pathogen Informatics"/>
        </authorList>
    </citation>
    <scope>NUCLEOTIDE SEQUENCE [LARGE SCALE GENOMIC DNA]</scope>
</reference>
<dbReference type="Gene3D" id="1.10.490.10">
    <property type="entry name" value="Globins"/>
    <property type="match status" value="1"/>
</dbReference>
<feature type="compositionally biased region" description="Basic and acidic residues" evidence="1">
    <location>
        <begin position="21"/>
        <end position="41"/>
    </location>
</feature>
<evidence type="ECO:0000313" key="5">
    <source>
        <dbReference type="Proteomes" id="UP000031036"/>
    </source>
</evidence>
<feature type="domain" description="Globin" evidence="2">
    <location>
        <begin position="101"/>
        <end position="283"/>
    </location>
</feature>
<accession>A0A0B2V954</accession>
<evidence type="ECO:0000259" key="2">
    <source>
        <dbReference type="PROSITE" id="PS01033"/>
    </source>
</evidence>
<reference evidence="3 5" key="1">
    <citation type="submission" date="2014-11" db="EMBL/GenBank/DDBJ databases">
        <title>Genetic blueprint of the zoonotic pathogen Toxocara canis.</title>
        <authorList>
            <person name="Zhu X.-Q."/>
            <person name="Korhonen P.K."/>
            <person name="Cai H."/>
            <person name="Young N.D."/>
            <person name="Nejsum P."/>
            <person name="von Samson-Himmelstjerna G."/>
            <person name="Boag P.R."/>
            <person name="Tan P."/>
            <person name="Li Q."/>
            <person name="Min J."/>
            <person name="Yang Y."/>
            <person name="Wang X."/>
            <person name="Fang X."/>
            <person name="Hall R.S."/>
            <person name="Hofmann A."/>
            <person name="Sternberg P.W."/>
            <person name="Jex A.R."/>
            <person name="Gasser R.B."/>
        </authorList>
    </citation>
    <scope>NUCLEOTIDE SEQUENCE [LARGE SCALE GENOMIC DNA]</scope>
    <source>
        <strain evidence="3">PN_DK_2014</strain>
    </source>
</reference>
<dbReference type="InterPro" id="IPR012292">
    <property type="entry name" value="Globin/Proto"/>
</dbReference>
<gene>
    <name evidence="3" type="ORF">Tcan_09629</name>
    <name evidence="4" type="ORF">TCNE_LOCUS13517</name>
</gene>
<dbReference type="OrthoDB" id="5810844at2759"/>
<dbReference type="InterPro" id="IPR009050">
    <property type="entry name" value="Globin-like_sf"/>
</dbReference>
<feature type="region of interest" description="Disordered" evidence="1">
    <location>
        <begin position="1"/>
        <end position="64"/>
    </location>
</feature>
<dbReference type="GO" id="GO:0019825">
    <property type="term" value="F:oxygen binding"/>
    <property type="evidence" value="ECO:0007669"/>
    <property type="project" value="InterPro"/>
</dbReference>
<feature type="compositionally biased region" description="Polar residues" evidence="1">
    <location>
        <begin position="1"/>
        <end position="15"/>
    </location>
</feature>
<evidence type="ECO:0000256" key="1">
    <source>
        <dbReference type="SAM" id="MobiDB-lite"/>
    </source>
</evidence>
<name>A0A0B2V954_TOXCA</name>
<keyword evidence="5" id="KW-1185">Reference proteome</keyword>
<dbReference type="EMBL" id="UYWY01021758">
    <property type="protein sequence ID" value="VDM44838.1"/>
    <property type="molecule type" value="Genomic_DNA"/>
</dbReference>
<dbReference type="InterPro" id="IPR000971">
    <property type="entry name" value="Globin"/>
</dbReference>
<proteinExistence type="predicted"/>
<dbReference type="GO" id="GO:0020037">
    <property type="term" value="F:heme binding"/>
    <property type="evidence" value="ECO:0007669"/>
    <property type="project" value="InterPro"/>
</dbReference>
<dbReference type="EMBL" id="JPKZ01002199">
    <property type="protein sequence ID" value="KHN78034.1"/>
    <property type="molecule type" value="Genomic_DNA"/>
</dbReference>
<sequence>MGNNESTSGSHSSFMKRSGAKRRETSTSPVRRPEYRTRSESLAHPQSSRKLSSFRREDEEEPTIITVNKNRSKSFRCPSQVQGTRYFAGGRRKSDICETTGLSMHQKMIVTAKWRQLPQGFVFDLGKRIFETVFERDPYLLSIISLEHLQGSDEWRDHANFHLHAQRFSHVLSQCMRHLSEPIVAADRLQEFGAAYAEVEDSENFVRSRIPHSYWDRLITAITSTAKELHEDQPQQVRKNSLSVDDALLAKKDRLALETDSTNACAWNALATFVSNQIRFGYEMERMLRAELRKLAVNNARKAA</sequence>
<organism evidence="3 5">
    <name type="scientific">Toxocara canis</name>
    <name type="common">Canine roundworm</name>
    <dbReference type="NCBI Taxonomy" id="6265"/>
    <lineage>
        <taxon>Eukaryota</taxon>
        <taxon>Metazoa</taxon>
        <taxon>Ecdysozoa</taxon>
        <taxon>Nematoda</taxon>
        <taxon>Chromadorea</taxon>
        <taxon>Rhabditida</taxon>
        <taxon>Spirurina</taxon>
        <taxon>Ascaridomorpha</taxon>
        <taxon>Ascaridoidea</taxon>
        <taxon>Toxocaridae</taxon>
        <taxon>Toxocara</taxon>
    </lineage>
</organism>
<dbReference type="AlphaFoldDB" id="A0A0B2V954"/>
<dbReference type="OMA" id="EMGRRMF"/>
<evidence type="ECO:0000313" key="3">
    <source>
        <dbReference type="EMBL" id="KHN78034.1"/>
    </source>
</evidence>
<evidence type="ECO:0000313" key="4">
    <source>
        <dbReference type="EMBL" id="VDM44838.1"/>
    </source>
</evidence>
<dbReference type="CDD" id="cd01040">
    <property type="entry name" value="Mb-like"/>
    <property type="match status" value="1"/>
</dbReference>
<protein>
    <recommendedName>
        <fullName evidence="2">Globin domain-containing protein</fullName>
    </recommendedName>
</protein>